<gene>
    <name evidence="1" type="ORF">M3215_11985</name>
</gene>
<dbReference type="Proteomes" id="UP001202289">
    <property type="component" value="Unassembled WGS sequence"/>
</dbReference>
<comment type="caution">
    <text evidence="1">The sequence shown here is derived from an EMBL/GenBank/DDBJ whole genome shotgun (WGS) entry which is preliminary data.</text>
</comment>
<organism evidence="1 2">
    <name type="scientific">Bacillus cytotoxicus</name>
    <dbReference type="NCBI Taxonomy" id="580165"/>
    <lineage>
        <taxon>Bacteria</taxon>
        <taxon>Bacillati</taxon>
        <taxon>Bacillota</taxon>
        <taxon>Bacilli</taxon>
        <taxon>Bacillales</taxon>
        <taxon>Bacillaceae</taxon>
        <taxon>Bacillus</taxon>
        <taxon>Bacillus cereus group</taxon>
    </lineage>
</organism>
<protein>
    <submittedName>
        <fullName evidence="1">Lysozyme family protein</fullName>
    </submittedName>
</protein>
<dbReference type="EMBL" id="JAMBOP010000012">
    <property type="protein sequence ID" value="MCM3736525.1"/>
    <property type="molecule type" value="Genomic_DNA"/>
</dbReference>
<reference evidence="1" key="1">
    <citation type="submission" date="2022-05" db="EMBL/GenBank/DDBJ databases">
        <title>Comparative Genomics of Spacecraft Associated Microbes.</title>
        <authorList>
            <person name="Tran M.T."/>
            <person name="Wright A."/>
            <person name="Seuylemezian A."/>
            <person name="Eisen J."/>
            <person name="Coil D."/>
        </authorList>
    </citation>
    <scope>NUCLEOTIDE SEQUENCE</scope>
    <source>
        <strain evidence="1">FAIRING 10M-2.2</strain>
    </source>
</reference>
<sequence>MTKNKLSNQSNSNFSQQKSAVAVLDKKVETAEQKQIPQTTNSSNGPQQENTPQKKEPTDNSKDRERNDRERSSEKESNDNSKDRGEKQFIGRISKNTSDVIKGALKDGLKKYQKALEKDDLGVKVVSQGATQYYGTVKNVKITSGKLKRKLTRFINSENKGKKVLKKLVTVPITAPIKGTVKGLKSGESKYKQELEKGDEGVKLVIQGATKIAKSAKVLSKSRSKANAKIGKLNKQNGKLKPHFSKNNELKEKLKVEAKNALKKKAIKKKMYAPQRDKNKVKAFTSVVSNLKNQATTFFKGLTKFDVKNVVSKVGTKVAAMFGGGLVGVLPLILVGVICILIAGMLGAGSHQQPNIGGNKNLPPEVERWRSLVQQEATAQGMESYVSMILAIIAVESGGTGTPDIMQSSGATRFSISTLVRNESVA</sequence>
<keyword evidence="2" id="KW-1185">Reference proteome</keyword>
<evidence type="ECO:0000313" key="2">
    <source>
        <dbReference type="Proteomes" id="UP001202289"/>
    </source>
</evidence>
<name>A0ACC6A6K7_9BACI</name>
<accession>A0ACC6A6K7</accession>
<evidence type="ECO:0000313" key="1">
    <source>
        <dbReference type="EMBL" id="MCM3736525.1"/>
    </source>
</evidence>
<proteinExistence type="predicted"/>